<dbReference type="PANTHER" id="PTHR33799:SF1">
    <property type="entry name" value="PTS SYSTEM MANNOSE-SPECIFIC EIIAB COMPONENT-RELATED"/>
    <property type="match status" value="1"/>
</dbReference>
<dbReference type="STRING" id="1811193.A0O21_04585"/>
<gene>
    <name evidence="9" type="ORF">A0O21_04585</name>
</gene>
<dbReference type="InterPro" id="IPR033887">
    <property type="entry name" value="PTS_IIA_man"/>
</dbReference>
<protein>
    <submittedName>
        <fullName evidence="9">PTS N-acetylgalactosamine transporter subunit IIA</fullName>
    </submittedName>
</protein>
<reference evidence="9 10" key="1">
    <citation type="journal article" date="2016" name="Int. J. Syst. Evol. Microbiol.">
        <title>Streptococcuspantholopis sp. nov., isolated from faeces of the Tibetan antelope (Pantholops hodgsonii).</title>
        <authorList>
            <person name="Bai X."/>
            <person name="Xiong Y."/>
            <person name="Lu S."/>
            <person name="Jin D."/>
            <person name="Lai X."/>
            <person name="Yang J."/>
            <person name="Niu L."/>
            <person name="Hu S."/>
            <person name="Meng X."/>
            <person name="Pu J."/>
            <person name="Ye C."/>
            <person name="Xu J."/>
        </authorList>
    </citation>
    <scope>NUCLEOTIDE SEQUENCE [LARGE SCALE GENOMIC DNA]</scope>
    <source>
        <strain evidence="9 10">TA 26</strain>
    </source>
</reference>
<evidence type="ECO:0000256" key="3">
    <source>
        <dbReference type="ARBA" id="ARBA00022490"/>
    </source>
</evidence>
<dbReference type="OrthoDB" id="9799827at2"/>
<keyword evidence="5" id="KW-0808">Transferase</keyword>
<sequence>MISVIIIGHGCFASGILSSLELIAGRHDNITAIDFTSNMTSNDLYSQLHQLLDSKSETLILCDLLGGTPFKEAVAVMENFPKSVINVLAGLNLAMLIETIFARQTDLSFNQLTDHLLKVSKEGIVDWQSLSSHIEASNQNEEGGI</sequence>
<proteinExistence type="predicted"/>
<keyword evidence="10" id="KW-1185">Reference proteome</keyword>
<dbReference type="SUPFAM" id="SSF53062">
    <property type="entry name" value="PTS system fructose IIA component-like"/>
    <property type="match status" value="1"/>
</dbReference>
<dbReference type="EMBL" id="CP014699">
    <property type="protein sequence ID" value="AND79356.1"/>
    <property type="molecule type" value="Genomic_DNA"/>
</dbReference>
<dbReference type="GO" id="GO:0005737">
    <property type="term" value="C:cytoplasm"/>
    <property type="evidence" value="ECO:0007669"/>
    <property type="project" value="UniProtKB-SubCell"/>
</dbReference>
<dbReference type="GO" id="GO:0009401">
    <property type="term" value="P:phosphoenolpyruvate-dependent sugar phosphotransferase system"/>
    <property type="evidence" value="ECO:0007669"/>
    <property type="project" value="UniProtKB-KW"/>
</dbReference>
<reference evidence="10" key="2">
    <citation type="submission" date="2016-03" db="EMBL/GenBank/DDBJ databases">
        <title>Streptococcus antelopensis sp. nov., isolated from the feces of the Tibetan antelope (Pantholops hodgsonii) in Hoh Xil National Nature Reserve, Qinghai, China.</title>
        <authorList>
            <person name="Bai X."/>
        </authorList>
    </citation>
    <scope>NUCLEOTIDE SEQUENCE [LARGE SCALE GENOMIC DNA]</scope>
    <source>
        <strain evidence="10">TA 26</strain>
    </source>
</reference>
<evidence type="ECO:0000259" key="8">
    <source>
        <dbReference type="PROSITE" id="PS51096"/>
    </source>
</evidence>
<keyword evidence="7" id="KW-0418">Kinase</keyword>
<dbReference type="RefSeq" id="WP_067062000.1">
    <property type="nucleotide sequence ID" value="NZ_CP014699.1"/>
</dbReference>
<accession>A0A172Q7C6</accession>
<dbReference type="PANTHER" id="PTHR33799">
    <property type="entry name" value="PTS PERMEASE-RELATED-RELATED"/>
    <property type="match status" value="1"/>
</dbReference>
<dbReference type="Proteomes" id="UP000077317">
    <property type="component" value="Chromosome"/>
</dbReference>
<evidence type="ECO:0000313" key="9">
    <source>
        <dbReference type="EMBL" id="AND79356.1"/>
    </source>
</evidence>
<evidence type="ECO:0000256" key="5">
    <source>
        <dbReference type="ARBA" id="ARBA00022679"/>
    </source>
</evidence>
<evidence type="ECO:0000313" key="10">
    <source>
        <dbReference type="Proteomes" id="UP000077317"/>
    </source>
</evidence>
<feature type="domain" description="PTS EIIA type-4" evidence="8">
    <location>
        <begin position="1"/>
        <end position="124"/>
    </location>
</feature>
<dbReference type="CDD" id="cd00006">
    <property type="entry name" value="PTS_IIA_man"/>
    <property type="match status" value="1"/>
</dbReference>
<evidence type="ECO:0000256" key="6">
    <source>
        <dbReference type="ARBA" id="ARBA00022683"/>
    </source>
</evidence>
<keyword evidence="3" id="KW-0963">Cytoplasm</keyword>
<name>A0A172Q7C6_9STRE</name>
<keyword evidence="6" id="KW-0598">Phosphotransferase system</keyword>
<evidence type="ECO:0000256" key="4">
    <source>
        <dbReference type="ARBA" id="ARBA00022597"/>
    </source>
</evidence>
<dbReference type="KEGG" id="spat:A0O21_04585"/>
<keyword evidence="4" id="KW-0762">Sugar transport</keyword>
<evidence type="ECO:0000256" key="7">
    <source>
        <dbReference type="ARBA" id="ARBA00022777"/>
    </source>
</evidence>
<dbReference type="GO" id="GO:0016020">
    <property type="term" value="C:membrane"/>
    <property type="evidence" value="ECO:0007669"/>
    <property type="project" value="InterPro"/>
</dbReference>
<comment type="subcellular location">
    <subcellularLocation>
        <location evidence="1">Cytoplasm</location>
    </subcellularLocation>
</comment>
<dbReference type="InterPro" id="IPR036662">
    <property type="entry name" value="PTS_EIIA_man-typ_sf"/>
</dbReference>
<evidence type="ECO:0000256" key="2">
    <source>
        <dbReference type="ARBA" id="ARBA00022448"/>
    </source>
</evidence>
<dbReference type="GO" id="GO:0016301">
    <property type="term" value="F:kinase activity"/>
    <property type="evidence" value="ECO:0007669"/>
    <property type="project" value="UniProtKB-KW"/>
</dbReference>
<dbReference type="Pfam" id="PF03610">
    <property type="entry name" value="EIIA-man"/>
    <property type="match status" value="1"/>
</dbReference>
<organism evidence="9 10">
    <name type="scientific">Streptococcus pantholopis</name>
    <dbReference type="NCBI Taxonomy" id="1811193"/>
    <lineage>
        <taxon>Bacteria</taxon>
        <taxon>Bacillati</taxon>
        <taxon>Bacillota</taxon>
        <taxon>Bacilli</taxon>
        <taxon>Lactobacillales</taxon>
        <taxon>Streptococcaceae</taxon>
        <taxon>Streptococcus</taxon>
    </lineage>
</organism>
<dbReference type="InterPro" id="IPR004701">
    <property type="entry name" value="PTS_EIIA_man-typ"/>
</dbReference>
<dbReference type="InterPro" id="IPR051471">
    <property type="entry name" value="Bacterial_PTS_sugar_comp"/>
</dbReference>
<keyword evidence="2" id="KW-0813">Transport</keyword>
<evidence type="ECO:0000256" key="1">
    <source>
        <dbReference type="ARBA" id="ARBA00004496"/>
    </source>
</evidence>
<dbReference type="AlphaFoldDB" id="A0A172Q7C6"/>
<dbReference type="Gene3D" id="3.40.50.510">
    <property type="entry name" value="Phosphotransferase system, mannose-type IIA component"/>
    <property type="match status" value="1"/>
</dbReference>
<dbReference type="PROSITE" id="PS51096">
    <property type="entry name" value="PTS_EIIA_TYPE_4"/>
    <property type="match status" value="1"/>
</dbReference>